<dbReference type="SMART" id="SM00006">
    <property type="entry name" value="A4_EXTRA"/>
    <property type="match status" value="1"/>
</dbReference>
<evidence type="ECO:0000256" key="7">
    <source>
        <dbReference type="SAM" id="SignalP"/>
    </source>
</evidence>
<evidence type="ECO:0000313" key="9">
    <source>
        <dbReference type="EMBL" id="TKR63089.1"/>
    </source>
</evidence>
<dbReference type="PANTHER" id="PTHR23103">
    <property type="entry name" value="ALZHEIMER'S DISEASE BETA-AMYLOID RELATED"/>
    <property type="match status" value="1"/>
</dbReference>
<dbReference type="InterPro" id="IPR036454">
    <property type="entry name" value="Amyloid_glyco_heparin-bd_sf"/>
</dbReference>
<evidence type="ECO:0000256" key="2">
    <source>
        <dbReference type="ARBA" id="ARBA00022692"/>
    </source>
</evidence>
<reference evidence="9 10" key="1">
    <citation type="journal article" date="2015" name="Genome Biol.">
        <title>Comparative genomics of Steinernema reveals deeply conserved gene regulatory networks.</title>
        <authorList>
            <person name="Dillman A.R."/>
            <person name="Macchietto M."/>
            <person name="Porter C.F."/>
            <person name="Rogers A."/>
            <person name="Williams B."/>
            <person name="Antoshechkin I."/>
            <person name="Lee M.M."/>
            <person name="Goodwin Z."/>
            <person name="Lu X."/>
            <person name="Lewis E.E."/>
            <person name="Goodrich-Blair H."/>
            <person name="Stock S.P."/>
            <person name="Adams B.J."/>
            <person name="Sternberg P.W."/>
            <person name="Mortazavi A."/>
        </authorList>
    </citation>
    <scope>NUCLEOTIDE SEQUENCE [LARGE SCALE GENOMIC DNA]</scope>
    <source>
        <strain evidence="9 10">ALL</strain>
    </source>
</reference>
<feature type="disulfide bond" evidence="5">
    <location>
        <begin position="67"/>
        <end position="111"/>
    </location>
</feature>
<evidence type="ECO:0000256" key="1">
    <source>
        <dbReference type="ARBA" id="ARBA00004479"/>
    </source>
</evidence>
<comment type="subcellular location">
    <subcellularLocation>
        <location evidence="1">Membrane</location>
        <topology evidence="1">Single-pass type I membrane protein</topology>
    </subcellularLocation>
</comment>
<dbReference type="InterPro" id="IPR015849">
    <property type="entry name" value="Amyloid_glyco_heparin-bd"/>
</dbReference>
<dbReference type="PROSITE" id="PS51869">
    <property type="entry name" value="APP_E1"/>
    <property type="match status" value="1"/>
</dbReference>
<sequence>MACLRVILLLYVLGCAFGTSVKKSSIPMVAFHCGYRSKFVNDSGFWETDRSTHSRCVFEAEDIRKYCQKVYPYAHVDKVKLYHQKVTLADWFHIADNKSTPEKYSVKPYLCMSGQQDVQITHVPEKCELFDLQGCKSEIELLRDTQLGCRKIHGEVYSHKAKVPCGHGKFNATTYVCCPKTPRGLIKPVETGSAEALELERSLHKIKDNVIQFIKEYWKFMLLMLAIVVGVALGYLALRCERRDGFEQVAKDAGGSTDDVGTFEYRNTAYSSERPTYSAEV</sequence>
<proteinExistence type="inferred from homology"/>
<evidence type="ECO:0000256" key="5">
    <source>
        <dbReference type="PROSITE-ProRule" id="PRU01217"/>
    </source>
</evidence>
<feature type="region of interest" description="GFLD subdomain" evidence="5">
    <location>
        <begin position="23"/>
        <end position="117"/>
    </location>
</feature>
<feature type="domain" description="E1" evidence="8">
    <location>
        <begin position="23"/>
        <end position="180"/>
    </location>
</feature>
<keyword evidence="7" id="KW-0732">Signal</keyword>
<keyword evidence="10" id="KW-1185">Reference proteome</keyword>
<evidence type="ECO:0000313" key="10">
    <source>
        <dbReference type="Proteomes" id="UP000298663"/>
    </source>
</evidence>
<organism evidence="9 10">
    <name type="scientific">Steinernema carpocapsae</name>
    <name type="common">Entomopathogenic nematode</name>
    <dbReference type="NCBI Taxonomy" id="34508"/>
    <lineage>
        <taxon>Eukaryota</taxon>
        <taxon>Metazoa</taxon>
        <taxon>Ecdysozoa</taxon>
        <taxon>Nematoda</taxon>
        <taxon>Chromadorea</taxon>
        <taxon>Rhabditida</taxon>
        <taxon>Tylenchina</taxon>
        <taxon>Panagrolaimomorpha</taxon>
        <taxon>Strongyloidoidea</taxon>
        <taxon>Steinernematidae</taxon>
        <taxon>Steinernema</taxon>
    </lineage>
</organism>
<dbReference type="GO" id="GO:0008201">
    <property type="term" value="F:heparin binding"/>
    <property type="evidence" value="ECO:0007669"/>
    <property type="project" value="UniProtKB-UniRule"/>
</dbReference>
<keyword evidence="3 6" id="KW-1133">Transmembrane helix</keyword>
<comment type="caution">
    <text evidence="9">The sequence shown here is derived from an EMBL/GenBank/DDBJ whole genome shotgun (WGS) entry which is preliminary data.</text>
</comment>
<feature type="region of interest" description="CuBD subdomain" evidence="5">
    <location>
        <begin position="125"/>
        <end position="180"/>
    </location>
</feature>
<keyword evidence="5" id="KW-1015">Disulfide bond</keyword>
<feature type="disulfide bond" evidence="5">
    <location>
        <begin position="33"/>
        <end position="56"/>
    </location>
</feature>
<evidence type="ECO:0000256" key="4">
    <source>
        <dbReference type="ARBA" id="ARBA00023136"/>
    </source>
</evidence>
<keyword evidence="2 6" id="KW-0812">Transmembrane</keyword>
<dbReference type="PANTHER" id="PTHR23103:SF15">
    <property type="entry name" value="AMYLOID-BETA-LIKE PROTEIN"/>
    <property type="match status" value="1"/>
</dbReference>
<dbReference type="Proteomes" id="UP000298663">
    <property type="component" value="Unassembled WGS sequence"/>
</dbReference>
<feature type="transmembrane region" description="Helical" evidence="6">
    <location>
        <begin position="217"/>
        <end position="238"/>
    </location>
</feature>
<dbReference type="GO" id="GO:0007417">
    <property type="term" value="P:central nervous system development"/>
    <property type="evidence" value="ECO:0007669"/>
    <property type="project" value="TreeGrafter"/>
</dbReference>
<evidence type="ECO:0000259" key="8">
    <source>
        <dbReference type="PROSITE" id="PS51869"/>
    </source>
</evidence>
<feature type="disulfide bond" evidence="5">
    <location>
        <begin position="149"/>
        <end position="177"/>
    </location>
</feature>
<gene>
    <name evidence="9" type="ORF">L596_026966</name>
</gene>
<feature type="chain" id="PRO_5020508156" description="E1 domain-containing protein" evidence="7">
    <location>
        <begin position="19"/>
        <end position="281"/>
    </location>
</feature>
<dbReference type="EMBL" id="AZBU02000010">
    <property type="protein sequence ID" value="TKR63089.1"/>
    <property type="molecule type" value="Genomic_DNA"/>
</dbReference>
<dbReference type="SUPFAM" id="SSF56491">
    <property type="entry name" value="A heparin-binding domain"/>
    <property type="match status" value="1"/>
</dbReference>
<evidence type="ECO:0000256" key="3">
    <source>
        <dbReference type="ARBA" id="ARBA00022989"/>
    </source>
</evidence>
<accession>A0A4U5M2X2</accession>
<protein>
    <recommendedName>
        <fullName evidence="8">E1 domain-containing protein</fullName>
    </recommendedName>
</protein>
<dbReference type="GO" id="GO:0016020">
    <property type="term" value="C:membrane"/>
    <property type="evidence" value="ECO:0007669"/>
    <property type="project" value="UniProtKB-SubCell"/>
</dbReference>
<reference evidence="9 10" key="2">
    <citation type="journal article" date="2019" name="G3 (Bethesda)">
        <title>Hybrid Assembly of the Genome of the Entomopathogenic Nematode Steinernema carpocapsae Identifies the X-Chromosome.</title>
        <authorList>
            <person name="Serra L."/>
            <person name="Macchietto M."/>
            <person name="Macias-Munoz A."/>
            <person name="McGill C.J."/>
            <person name="Rodriguez I.M."/>
            <person name="Rodriguez B."/>
            <person name="Murad R."/>
            <person name="Mortazavi A."/>
        </authorList>
    </citation>
    <scope>NUCLEOTIDE SEQUENCE [LARGE SCALE GENOMIC DNA]</scope>
    <source>
        <strain evidence="9 10">ALL</strain>
    </source>
</reference>
<feature type="disulfide bond" evidence="5">
    <location>
        <begin position="135"/>
        <end position="165"/>
    </location>
</feature>
<dbReference type="InterPro" id="IPR036669">
    <property type="entry name" value="Amyloid_Cu-bd_sf"/>
</dbReference>
<dbReference type="GO" id="GO:0046914">
    <property type="term" value="F:transition metal ion binding"/>
    <property type="evidence" value="ECO:0007669"/>
    <property type="project" value="InterPro"/>
</dbReference>
<name>A0A4U5M2X2_STECR</name>
<dbReference type="OrthoDB" id="6147836at2759"/>
<dbReference type="SUPFAM" id="SSF89811">
    <property type="entry name" value="Amyloid beta a4 protein copper binding domain (domain 2)"/>
    <property type="match status" value="1"/>
</dbReference>
<dbReference type="AlphaFoldDB" id="A0A4U5M2X2"/>
<dbReference type="Pfam" id="PF02177">
    <property type="entry name" value="APP_N"/>
    <property type="match status" value="1"/>
</dbReference>
<dbReference type="STRING" id="34508.A0A4U5M2X2"/>
<keyword evidence="4 6" id="KW-0472">Membrane</keyword>
<evidence type="ECO:0000256" key="6">
    <source>
        <dbReference type="SAM" id="Phobius"/>
    </source>
</evidence>
<dbReference type="GO" id="GO:0007409">
    <property type="term" value="P:axonogenesis"/>
    <property type="evidence" value="ECO:0007669"/>
    <property type="project" value="TreeGrafter"/>
</dbReference>
<comment type="similarity">
    <text evidence="5">Belongs to the APP family.</text>
</comment>
<dbReference type="InterPro" id="IPR008154">
    <property type="entry name" value="Amyloid_glyco_extra"/>
</dbReference>
<dbReference type="InterPro" id="IPR008155">
    <property type="entry name" value="Amyloid_glyco"/>
</dbReference>
<dbReference type="Gene3D" id="3.90.570.10">
    <property type="entry name" value="Amyloidogenic glycoprotein, heparin-binding domain"/>
    <property type="match status" value="1"/>
</dbReference>
<comment type="caution">
    <text evidence="5">Lacks conserved residue(s) required for the propagation of feature annotation.</text>
</comment>
<feature type="signal peptide" evidence="7">
    <location>
        <begin position="1"/>
        <end position="18"/>
    </location>
</feature>